<protein>
    <submittedName>
        <fullName evidence="2">Uncharacterized protein</fullName>
    </submittedName>
</protein>
<sequence length="360" mass="39116">MIVGVGFGGGGGGWPGLCASGTLDSTWTRTRIRDLDLDSASGSGLRDGFFPRASQTRTGERKKENASPWLKRVIGGGSGSEEEAGIASTRSTSQSRENPEGGKRVRVMQRRENVRRLPTFPSTRGESNAPVRERVSRTNAMWSEYARFRAYSALRLGPPCQPSRQAQTHNFAIHTHSANAISAFNPRMTRTDEAISPWKPRHATRLNAKLEARSSKEERLIRARGATSRGWCTTRTSNSKRSVFFPPALHVYTYSDNATRLAIGSRRAFPSPGVPLRAEKWRGAQVEAPVGGRTGGANAGVPVRAGASATHPMKGNSDDVLGRTTHISVRDTDSEGEAAARSRASVNYLFNKAEGELQKI</sequence>
<evidence type="ECO:0000313" key="3">
    <source>
        <dbReference type="Proteomes" id="UP001218188"/>
    </source>
</evidence>
<feature type="compositionally biased region" description="Basic and acidic residues" evidence="1">
    <location>
        <begin position="97"/>
        <end position="109"/>
    </location>
</feature>
<comment type="caution">
    <text evidence="2">The sequence shown here is derived from an EMBL/GenBank/DDBJ whole genome shotgun (WGS) entry which is preliminary data.</text>
</comment>
<keyword evidence="3" id="KW-1185">Reference proteome</keyword>
<evidence type="ECO:0000313" key="2">
    <source>
        <dbReference type="EMBL" id="KAJ7047110.1"/>
    </source>
</evidence>
<name>A0AAD6TLL7_9AGAR</name>
<evidence type="ECO:0000256" key="1">
    <source>
        <dbReference type="SAM" id="MobiDB-lite"/>
    </source>
</evidence>
<reference evidence="2" key="1">
    <citation type="submission" date="2023-03" db="EMBL/GenBank/DDBJ databases">
        <title>Massive genome expansion in bonnet fungi (Mycena s.s.) driven by repeated elements and novel gene families across ecological guilds.</title>
        <authorList>
            <consortium name="Lawrence Berkeley National Laboratory"/>
            <person name="Harder C.B."/>
            <person name="Miyauchi S."/>
            <person name="Viragh M."/>
            <person name="Kuo A."/>
            <person name="Thoen E."/>
            <person name="Andreopoulos B."/>
            <person name="Lu D."/>
            <person name="Skrede I."/>
            <person name="Drula E."/>
            <person name="Henrissat B."/>
            <person name="Morin E."/>
            <person name="Kohler A."/>
            <person name="Barry K."/>
            <person name="LaButti K."/>
            <person name="Morin E."/>
            <person name="Salamov A."/>
            <person name="Lipzen A."/>
            <person name="Mereny Z."/>
            <person name="Hegedus B."/>
            <person name="Baldrian P."/>
            <person name="Stursova M."/>
            <person name="Weitz H."/>
            <person name="Taylor A."/>
            <person name="Grigoriev I.V."/>
            <person name="Nagy L.G."/>
            <person name="Martin F."/>
            <person name="Kauserud H."/>
        </authorList>
    </citation>
    <scope>NUCLEOTIDE SEQUENCE</scope>
    <source>
        <strain evidence="2">CBHHK200</strain>
    </source>
</reference>
<feature type="region of interest" description="Disordered" evidence="1">
    <location>
        <begin position="43"/>
        <end position="109"/>
    </location>
</feature>
<dbReference type="EMBL" id="JARJCM010000002">
    <property type="protein sequence ID" value="KAJ7047110.1"/>
    <property type="molecule type" value="Genomic_DNA"/>
</dbReference>
<organism evidence="2 3">
    <name type="scientific">Mycena alexandri</name>
    <dbReference type="NCBI Taxonomy" id="1745969"/>
    <lineage>
        <taxon>Eukaryota</taxon>
        <taxon>Fungi</taxon>
        <taxon>Dikarya</taxon>
        <taxon>Basidiomycota</taxon>
        <taxon>Agaricomycotina</taxon>
        <taxon>Agaricomycetes</taxon>
        <taxon>Agaricomycetidae</taxon>
        <taxon>Agaricales</taxon>
        <taxon>Marasmiineae</taxon>
        <taxon>Mycenaceae</taxon>
        <taxon>Mycena</taxon>
    </lineage>
</organism>
<dbReference type="Proteomes" id="UP001218188">
    <property type="component" value="Unassembled WGS sequence"/>
</dbReference>
<accession>A0AAD6TLL7</accession>
<proteinExistence type="predicted"/>
<gene>
    <name evidence="2" type="ORF">C8F04DRAFT_1308900</name>
</gene>
<dbReference type="AlphaFoldDB" id="A0AAD6TLL7"/>